<evidence type="ECO:0000259" key="7">
    <source>
        <dbReference type="PROSITE" id="PS51635"/>
    </source>
</evidence>
<evidence type="ECO:0000256" key="6">
    <source>
        <dbReference type="SAM" id="SignalP"/>
    </source>
</evidence>
<sequence length="312" mass="33310">MVKRRNFLLAAGLGLAAASGSSRAEQDDMTPADTPQPSRNGIALALGGGAAKAFAHIPFLETLDDMGIRPQQIAGTSMGSIIGALYCGGMSGRGIREFALETFSGGPSLFKRLLLDTGDNWSSLFNLFRPAVIEPEVLLKSLLPEGFPDRFSDLDIPLKVVATDFYGQSQKIMSEGPLLPAIAASSALPVLLTPVRVDGRVLIDGGFVNPTPFDILDSSRYATIGIDVTGSDDEDTGEIPSSMDTWTGSMSITQHSIVLEKLQTSQPDLFIAPPVGQFETMDFFEIEAILAAASEQQDVFRQGVESILQNQP</sequence>
<dbReference type="RefSeq" id="WP_132310101.1">
    <property type="nucleotide sequence ID" value="NZ_SMAR01000008.1"/>
</dbReference>
<dbReference type="Gene3D" id="3.40.1090.10">
    <property type="entry name" value="Cytosolic phospholipase A2 catalytic domain"/>
    <property type="match status" value="2"/>
</dbReference>
<dbReference type="AlphaFoldDB" id="A0A4R3P203"/>
<dbReference type="PANTHER" id="PTHR14226:SF29">
    <property type="entry name" value="NEUROPATHY TARGET ESTERASE SWS"/>
    <property type="match status" value="1"/>
</dbReference>
<dbReference type="OrthoDB" id="5290098at2"/>
<feature type="short sequence motif" description="GXSXG" evidence="4">
    <location>
        <begin position="75"/>
        <end position="79"/>
    </location>
</feature>
<organism evidence="8 9">
    <name type="scientific">Martelella mediterranea</name>
    <dbReference type="NCBI Taxonomy" id="293089"/>
    <lineage>
        <taxon>Bacteria</taxon>
        <taxon>Pseudomonadati</taxon>
        <taxon>Pseudomonadota</taxon>
        <taxon>Alphaproteobacteria</taxon>
        <taxon>Hyphomicrobiales</taxon>
        <taxon>Aurantimonadaceae</taxon>
        <taxon>Martelella</taxon>
    </lineage>
</organism>
<proteinExistence type="predicted"/>
<dbReference type="EMBL" id="SMAR01000008">
    <property type="protein sequence ID" value="TCT40904.1"/>
    <property type="molecule type" value="Genomic_DNA"/>
</dbReference>
<keyword evidence="2 4" id="KW-0442">Lipid degradation</keyword>
<dbReference type="InterPro" id="IPR016035">
    <property type="entry name" value="Acyl_Trfase/lysoPLipase"/>
</dbReference>
<dbReference type="InterPro" id="IPR002641">
    <property type="entry name" value="PNPLA_dom"/>
</dbReference>
<accession>A0A4R3P203</accession>
<keyword evidence="1 4" id="KW-0378">Hydrolase</keyword>
<dbReference type="GO" id="GO:0016042">
    <property type="term" value="P:lipid catabolic process"/>
    <property type="evidence" value="ECO:0007669"/>
    <property type="project" value="UniProtKB-UniRule"/>
</dbReference>
<reference evidence="8 9" key="1">
    <citation type="submission" date="2019-03" db="EMBL/GenBank/DDBJ databases">
        <title>Freshwater and sediment microbial communities from various areas in North America, analyzing microbe dynamics in response to fracking.</title>
        <authorList>
            <person name="Lamendella R."/>
        </authorList>
    </citation>
    <scope>NUCLEOTIDE SEQUENCE [LARGE SCALE GENOMIC DNA]</scope>
    <source>
        <strain evidence="8 9">175.2</strain>
    </source>
</reference>
<dbReference type="GO" id="GO:0016787">
    <property type="term" value="F:hydrolase activity"/>
    <property type="evidence" value="ECO:0007669"/>
    <property type="project" value="UniProtKB-UniRule"/>
</dbReference>
<dbReference type="PROSITE" id="PS51635">
    <property type="entry name" value="PNPLA"/>
    <property type="match status" value="1"/>
</dbReference>
<evidence type="ECO:0000313" key="9">
    <source>
        <dbReference type="Proteomes" id="UP000295097"/>
    </source>
</evidence>
<keyword evidence="3 4" id="KW-0443">Lipid metabolism</keyword>
<gene>
    <name evidence="8" type="ORF">EDC90_100844</name>
</gene>
<evidence type="ECO:0000313" key="8">
    <source>
        <dbReference type="EMBL" id="TCT40904.1"/>
    </source>
</evidence>
<evidence type="ECO:0000256" key="1">
    <source>
        <dbReference type="ARBA" id="ARBA00022801"/>
    </source>
</evidence>
<feature type="domain" description="PNPLA" evidence="7">
    <location>
        <begin position="44"/>
        <end position="217"/>
    </location>
</feature>
<protein>
    <submittedName>
        <fullName evidence="8">NTE family protein</fullName>
    </submittedName>
</protein>
<evidence type="ECO:0000256" key="3">
    <source>
        <dbReference type="ARBA" id="ARBA00023098"/>
    </source>
</evidence>
<evidence type="ECO:0000256" key="4">
    <source>
        <dbReference type="PROSITE-ProRule" id="PRU01161"/>
    </source>
</evidence>
<evidence type="ECO:0000256" key="2">
    <source>
        <dbReference type="ARBA" id="ARBA00022963"/>
    </source>
</evidence>
<feature type="chain" id="PRO_5020252669" evidence="6">
    <location>
        <begin position="25"/>
        <end position="312"/>
    </location>
</feature>
<feature type="region of interest" description="Disordered" evidence="5">
    <location>
        <begin position="21"/>
        <end position="41"/>
    </location>
</feature>
<feature type="signal peptide" evidence="6">
    <location>
        <begin position="1"/>
        <end position="24"/>
    </location>
</feature>
<keyword evidence="6" id="KW-0732">Signal</keyword>
<comment type="caution">
    <text evidence="4">Lacks conserved residue(s) required for the propagation of feature annotation.</text>
</comment>
<feature type="active site" description="Proton acceptor" evidence="4">
    <location>
        <position position="204"/>
    </location>
</feature>
<dbReference type="PANTHER" id="PTHR14226">
    <property type="entry name" value="NEUROPATHY TARGET ESTERASE/SWISS CHEESE D.MELANOGASTER"/>
    <property type="match status" value="1"/>
</dbReference>
<keyword evidence="9" id="KW-1185">Reference proteome</keyword>
<feature type="active site" description="Nucleophile" evidence="4">
    <location>
        <position position="77"/>
    </location>
</feature>
<dbReference type="SUPFAM" id="SSF52151">
    <property type="entry name" value="FabD/lysophospholipase-like"/>
    <property type="match status" value="1"/>
</dbReference>
<comment type="caution">
    <text evidence="8">The sequence shown here is derived from an EMBL/GenBank/DDBJ whole genome shotgun (WGS) entry which is preliminary data.</text>
</comment>
<name>A0A4R3P203_9HYPH</name>
<evidence type="ECO:0000256" key="5">
    <source>
        <dbReference type="SAM" id="MobiDB-lite"/>
    </source>
</evidence>
<dbReference type="Proteomes" id="UP000295097">
    <property type="component" value="Unassembled WGS sequence"/>
</dbReference>
<dbReference type="Pfam" id="PF01734">
    <property type="entry name" value="Patatin"/>
    <property type="match status" value="1"/>
</dbReference>
<feature type="short sequence motif" description="DGA/G" evidence="4">
    <location>
        <begin position="204"/>
        <end position="206"/>
    </location>
</feature>
<dbReference type="InterPro" id="IPR050301">
    <property type="entry name" value="NTE"/>
</dbReference>